<proteinExistence type="predicted"/>
<gene>
    <name evidence="1" type="ORF">K2173_003531</name>
</gene>
<name>A0AAV8TBR8_9ROSI</name>
<evidence type="ECO:0000313" key="2">
    <source>
        <dbReference type="Proteomes" id="UP001159364"/>
    </source>
</evidence>
<accession>A0AAV8TBR8</accession>
<keyword evidence="2" id="KW-1185">Reference proteome</keyword>
<comment type="caution">
    <text evidence="1">The sequence shown here is derived from an EMBL/GenBank/DDBJ whole genome shotgun (WGS) entry which is preliminary data.</text>
</comment>
<protein>
    <submittedName>
        <fullName evidence="1">Uncharacterized protein</fullName>
    </submittedName>
</protein>
<evidence type="ECO:0000313" key="1">
    <source>
        <dbReference type="EMBL" id="KAJ8763749.1"/>
    </source>
</evidence>
<organism evidence="1 2">
    <name type="scientific">Erythroxylum novogranatense</name>
    <dbReference type="NCBI Taxonomy" id="1862640"/>
    <lineage>
        <taxon>Eukaryota</taxon>
        <taxon>Viridiplantae</taxon>
        <taxon>Streptophyta</taxon>
        <taxon>Embryophyta</taxon>
        <taxon>Tracheophyta</taxon>
        <taxon>Spermatophyta</taxon>
        <taxon>Magnoliopsida</taxon>
        <taxon>eudicotyledons</taxon>
        <taxon>Gunneridae</taxon>
        <taxon>Pentapetalae</taxon>
        <taxon>rosids</taxon>
        <taxon>fabids</taxon>
        <taxon>Malpighiales</taxon>
        <taxon>Erythroxylaceae</taxon>
        <taxon>Erythroxylum</taxon>
    </lineage>
</organism>
<dbReference type="Proteomes" id="UP001159364">
    <property type="component" value="Linkage Group LG05"/>
</dbReference>
<dbReference type="AlphaFoldDB" id="A0AAV8TBR8"/>
<dbReference type="EMBL" id="JAIWQS010000005">
    <property type="protein sequence ID" value="KAJ8763749.1"/>
    <property type="molecule type" value="Genomic_DNA"/>
</dbReference>
<sequence length="83" mass="9834">MIGFEVANYDFRELSALTEGSVFFLHKLEYYEHWSKVVRSLLHVKRLAIQNWWFKLFAAEPAFSRSSLKTLKHLELINSVFKA</sequence>
<reference evidence="1 2" key="1">
    <citation type="submission" date="2021-09" db="EMBL/GenBank/DDBJ databases">
        <title>Genomic insights and catalytic innovation underlie evolution of tropane alkaloids biosynthesis.</title>
        <authorList>
            <person name="Wang Y.-J."/>
            <person name="Tian T."/>
            <person name="Huang J.-P."/>
            <person name="Huang S.-X."/>
        </authorList>
    </citation>
    <scope>NUCLEOTIDE SEQUENCE [LARGE SCALE GENOMIC DNA]</scope>
    <source>
        <strain evidence="1">KIB-2018</strain>
        <tissue evidence="1">Leaf</tissue>
    </source>
</reference>